<sequence>MDKELLKAASSGDSTSMKVIASDDPNILLGTTPQGNNCLHISSMHGHEVFCRDVVALQESLVSINLDEETPLLIAVTNGHVSLSSYLLRRCCRQLAFRHAISQQDIYGFNALHHAIRNGHEDLALELISAEPGLSQAVSKCNESPLFFALRRNFTHLYKKLMQNPDCAYSGGLHGYNCLHAAVLNGIKVRSFVKTIMEKHPELARESAVLSRTPVRMAVHHGIVDMLRVMLEHDSTLGYEINNEGNSLLTDTAYRGQVAAARELLKHCPDAPPHNKLDGRTLLHMAVQYDQPEFVEFVLKTPLLRKVVNVKGNEGKTALHYAVKECNPRLVAALLSHQDIDAPVIDNCGTLAAWELSDVTTNAKTLNWNEVLMLMSRAFPQDAPILHNLHLQAKQKATEASRKDARFQKCSD</sequence>
<dbReference type="Proteomes" id="UP001732700">
    <property type="component" value="Chromosome 4D"/>
</dbReference>
<reference evidence="1" key="2">
    <citation type="submission" date="2025-09" db="UniProtKB">
        <authorList>
            <consortium name="EnsemblPlants"/>
        </authorList>
    </citation>
    <scope>IDENTIFICATION</scope>
</reference>
<proteinExistence type="predicted"/>
<reference evidence="1" key="1">
    <citation type="submission" date="2021-05" db="EMBL/GenBank/DDBJ databases">
        <authorList>
            <person name="Scholz U."/>
            <person name="Mascher M."/>
            <person name="Fiebig A."/>
        </authorList>
    </citation>
    <scope>NUCLEOTIDE SEQUENCE [LARGE SCALE GENOMIC DNA]</scope>
</reference>
<accession>A0ACD5XHS4</accession>
<evidence type="ECO:0000313" key="1">
    <source>
        <dbReference type="EnsemblPlants" id="AVESA.00010b.r2.4DG0792560.1.CDS"/>
    </source>
</evidence>
<protein>
    <submittedName>
        <fullName evidence="1">Uncharacterized protein</fullName>
    </submittedName>
</protein>
<name>A0ACD5XHS4_AVESA</name>
<evidence type="ECO:0000313" key="2">
    <source>
        <dbReference type="Proteomes" id="UP001732700"/>
    </source>
</evidence>
<dbReference type="EnsemblPlants" id="AVESA.00010b.r2.4DG0792560.1">
    <property type="protein sequence ID" value="AVESA.00010b.r2.4DG0792560.1.CDS"/>
    <property type="gene ID" value="AVESA.00010b.r2.4DG0792560"/>
</dbReference>
<keyword evidence="2" id="KW-1185">Reference proteome</keyword>
<organism evidence="1 2">
    <name type="scientific">Avena sativa</name>
    <name type="common">Oat</name>
    <dbReference type="NCBI Taxonomy" id="4498"/>
    <lineage>
        <taxon>Eukaryota</taxon>
        <taxon>Viridiplantae</taxon>
        <taxon>Streptophyta</taxon>
        <taxon>Embryophyta</taxon>
        <taxon>Tracheophyta</taxon>
        <taxon>Spermatophyta</taxon>
        <taxon>Magnoliopsida</taxon>
        <taxon>Liliopsida</taxon>
        <taxon>Poales</taxon>
        <taxon>Poaceae</taxon>
        <taxon>BOP clade</taxon>
        <taxon>Pooideae</taxon>
        <taxon>Poodae</taxon>
        <taxon>Poeae</taxon>
        <taxon>Poeae Chloroplast Group 1 (Aveneae type)</taxon>
        <taxon>Aveninae</taxon>
        <taxon>Avena</taxon>
    </lineage>
</organism>